<evidence type="ECO:0000313" key="2">
    <source>
        <dbReference type="EMBL" id="WAQ87727.1"/>
    </source>
</evidence>
<feature type="region of interest" description="Disordered" evidence="1">
    <location>
        <begin position="1"/>
        <end position="72"/>
    </location>
</feature>
<evidence type="ECO:0000256" key="1">
    <source>
        <dbReference type="SAM" id="MobiDB-lite"/>
    </source>
</evidence>
<protein>
    <submittedName>
        <fullName evidence="2">Uncharacterized protein</fullName>
    </submittedName>
</protein>
<dbReference type="GeneID" id="77812978"/>
<dbReference type="Proteomes" id="UP001164743">
    <property type="component" value="Chromosome 8A"/>
</dbReference>
<gene>
    <name evidence="2" type="ORF">PtA15_8A633</name>
</gene>
<name>A0ABY7CTE6_9BASI</name>
<proteinExistence type="predicted"/>
<organism evidence="2 3">
    <name type="scientific">Puccinia triticina</name>
    <dbReference type="NCBI Taxonomy" id="208348"/>
    <lineage>
        <taxon>Eukaryota</taxon>
        <taxon>Fungi</taxon>
        <taxon>Dikarya</taxon>
        <taxon>Basidiomycota</taxon>
        <taxon>Pucciniomycotina</taxon>
        <taxon>Pucciniomycetes</taxon>
        <taxon>Pucciniales</taxon>
        <taxon>Pucciniaceae</taxon>
        <taxon>Puccinia</taxon>
    </lineage>
</organism>
<dbReference type="RefSeq" id="XP_053023282.1">
    <property type="nucleotide sequence ID" value="XM_053172083.1"/>
</dbReference>
<dbReference type="EMBL" id="CP110428">
    <property type="protein sequence ID" value="WAQ87727.1"/>
    <property type="molecule type" value="Genomic_DNA"/>
</dbReference>
<keyword evidence="3" id="KW-1185">Reference proteome</keyword>
<accession>A0ABY7CTE6</accession>
<reference evidence="2" key="1">
    <citation type="submission" date="2022-10" db="EMBL/GenBank/DDBJ databases">
        <title>Puccinia triticina Genome sequencing and assembly.</title>
        <authorList>
            <person name="Li C."/>
        </authorList>
    </citation>
    <scope>NUCLEOTIDE SEQUENCE</scope>
    <source>
        <strain evidence="2">Pt15</strain>
    </source>
</reference>
<sequence length="72" mass="7744">MIGELGDVERKTSASRRRPVDLMDTTDGKAPLGVEELKEDRQSAQHQTNVPDAEGPPTARDFGGANAFTFGT</sequence>
<evidence type="ECO:0000313" key="3">
    <source>
        <dbReference type="Proteomes" id="UP001164743"/>
    </source>
</evidence>